<protein>
    <submittedName>
        <fullName evidence="1">IncFII RepA protein family protein</fullName>
    </submittedName>
</protein>
<reference evidence="1 2" key="1">
    <citation type="submission" date="2018-07" db="EMBL/GenBank/DDBJ databases">
        <title>Genomic Encyclopedia of Type Strains, Phase IV (KMG-IV): sequencing the most valuable type-strain genomes for metagenomic binning, comparative biology and taxonomic classification.</title>
        <authorList>
            <person name="Goeker M."/>
        </authorList>
    </citation>
    <scope>NUCLEOTIDE SEQUENCE [LARGE SCALE GENOMIC DNA]</scope>
    <source>
        <strain evidence="1 2">DSM 16500</strain>
    </source>
</reference>
<dbReference type="Proteomes" id="UP000254720">
    <property type="component" value="Unassembled WGS sequence"/>
</dbReference>
<dbReference type="AlphaFoldDB" id="A0A370G7I3"/>
<comment type="caution">
    <text evidence="1">The sequence shown here is derived from an EMBL/GenBank/DDBJ whole genome shotgun (WGS) entry which is preliminary data.</text>
</comment>
<gene>
    <name evidence="1" type="ORF">C8D86_1359</name>
</gene>
<proteinExistence type="predicted"/>
<dbReference type="RefSeq" id="WP_114835390.1">
    <property type="nucleotide sequence ID" value="NZ_QQAX01000035.1"/>
</dbReference>
<organism evidence="1 2">
    <name type="scientific">Aquicella lusitana</name>
    <dbReference type="NCBI Taxonomy" id="254246"/>
    <lineage>
        <taxon>Bacteria</taxon>
        <taxon>Pseudomonadati</taxon>
        <taxon>Pseudomonadota</taxon>
        <taxon>Gammaproteobacteria</taxon>
        <taxon>Legionellales</taxon>
        <taxon>Coxiellaceae</taxon>
        <taxon>Aquicella</taxon>
    </lineage>
</organism>
<sequence length="301" mass="34215">MFLKTNIPETTQSLAGMSVDFRDRMFDRSSVNDRTNQIQAIVSGNRCGHVPDAPRFFCPPNHHKRRPTVLDRAIDAWEVVYRKAKKFLGRLATSHDNGRQVRSERREAIAAVSQVLLHYLELSTLRIGFYVSHNKFVHLDLEYMAEKAGLSLSRSKRAITALAEAGYIKITRQYKKKEDGTFDGEPSIREISVQFFIDLGLDVQKLFFARDWKRKKEEKAQAKSGLKKLKGIIQAVTSFSGNIITPNRQKQPLRYGSSGQVPLKQGAAIDQNLISQALALHRADSSRSPSDYLKELQRQIE</sequence>
<name>A0A370G7I3_9COXI</name>
<dbReference type="EMBL" id="QQAX01000035">
    <property type="protein sequence ID" value="RDI37983.1"/>
    <property type="molecule type" value="Genomic_DNA"/>
</dbReference>
<keyword evidence="2" id="KW-1185">Reference proteome</keyword>
<evidence type="ECO:0000313" key="2">
    <source>
        <dbReference type="Proteomes" id="UP000254720"/>
    </source>
</evidence>
<accession>A0A370G7I3</accession>
<evidence type="ECO:0000313" key="1">
    <source>
        <dbReference type="EMBL" id="RDI37983.1"/>
    </source>
</evidence>